<accession>A0A2N5TKY8</accession>
<comment type="caution">
    <text evidence="2">The sequence shown here is derived from an EMBL/GenBank/DDBJ whole genome shotgun (WGS) entry which is preliminary data.</text>
</comment>
<dbReference type="Gene3D" id="3.30.420.40">
    <property type="match status" value="1"/>
</dbReference>
<dbReference type="InterPro" id="IPR052519">
    <property type="entry name" value="Euk-type_GlcNAc_Kinase"/>
</dbReference>
<dbReference type="PANTHER" id="PTHR43190:SF3">
    <property type="entry name" value="N-ACETYL-D-GLUCOSAMINE KINASE"/>
    <property type="match status" value="1"/>
</dbReference>
<name>A0A2N5TKY8_9BASI</name>
<evidence type="ECO:0000313" key="3">
    <source>
        <dbReference type="Proteomes" id="UP000235392"/>
    </source>
</evidence>
<dbReference type="Proteomes" id="UP000235392">
    <property type="component" value="Unassembled WGS sequence"/>
</dbReference>
<reference evidence="2 3" key="1">
    <citation type="submission" date="2017-11" db="EMBL/GenBank/DDBJ databases">
        <title>De novo assembly and phasing of dikaryotic genomes from two isolates of Puccinia coronata f. sp. avenae, the causal agent of oat crown rust.</title>
        <authorList>
            <person name="Miller M.E."/>
            <person name="Zhang Y."/>
            <person name="Omidvar V."/>
            <person name="Sperschneider J."/>
            <person name="Schwessinger B."/>
            <person name="Raley C."/>
            <person name="Palmer J.M."/>
            <person name="Garnica D."/>
            <person name="Upadhyaya N."/>
            <person name="Rathjen J."/>
            <person name="Taylor J.M."/>
            <person name="Park R.F."/>
            <person name="Dodds P.N."/>
            <person name="Hirsch C.D."/>
            <person name="Kianian S.F."/>
            <person name="Figueroa M."/>
        </authorList>
    </citation>
    <scope>NUCLEOTIDE SEQUENCE [LARGE SCALE GENOMIC DNA]</scope>
    <source>
        <strain evidence="2">12SD80</strain>
    </source>
</reference>
<sequence length="463" mass="52102">MKLQMEALHQGRGQLGNHTQHLNIIICHPTLAPSSIDPTPANRAMMMTLSTFNSLNLKNSTSAKSKWAMIIQRINSAATSTTSRESTWPLPQQPRVHHKENQRAPSSWWGKEIAELAIKDLKRTGQLVRGDGYLAKFSPNTWCTWREQLKSMIPFDAIPSLDKIESLANMSQIQALIPQAEAILPQTEAILPQAEAMLPPIEAVAHHLPTLRSSLHVLEAVGRMGSYGYLLGNEGSAYYVGHQTIKDLLAFVDRHQEPRKASNKIRSEEDDLQEAAIERSSLMGLVRAHFQIDRSANLMAAVYSIPSEHERKLKIAELSRLVMRAAFGAQQDTFAHNPRARRRSTEQTGEQGEQKEDVQILIITNLQNGSAKTRQRSAVSCLKVNFPPRFHESSLQLFTAPIDTRMTAIYCPKLSKSWKEQLQLAGEKEKMRMIRNEHKDGRNAKSVLDNHGIKPDSIIQRPF</sequence>
<dbReference type="EMBL" id="PGCI01000480">
    <property type="protein sequence ID" value="PLW26162.1"/>
    <property type="molecule type" value="Genomic_DNA"/>
</dbReference>
<organism evidence="2 3">
    <name type="scientific">Puccinia coronata f. sp. avenae</name>
    <dbReference type="NCBI Taxonomy" id="200324"/>
    <lineage>
        <taxon>Eukaryota</taxon>
        <taxon>Fungi</taxon>
        <taxon>Dikarya</taxon>
        <taxon>Basidiomycota</taxon>
        <taxon>Pucciniomycotina</taxon>
        <taxon>Pucciniomycetes</taxon>
        <taxon>Pucciniales</taxon>
        <taxon>Pucciniaceae</taxon>
        <taxon>Puccinia</taxon>
    </lineage>
</organism>
<gene>
    <name evidence="2" type="ORF">PCASD_21866</name>
</gene>
<proteinExistence type="predicted"/>
<dbReference type="PANTHER" id="PTHR43190">
    <property type="entry name" value="N-ACETYL-D-GLUCOSAMINE KINASE"/>
    <property type="match status" value="1"/>
</dbReference>
<evidence type="ECO:0000313" key="2">
    <source>
        <dbReference type="EMBL" id="PLW26162.1"/>
    </source>
</evidence>
<dbReference type="SUPFAM" id="SSF53067">
    <property type="entry name" value="Actin-like ATPase domain"/>
    <property type="match status" value="1"/>
</dbReference>
<evidence type="ECO:0000256" key="1">
    <source>
        <dbReference type="SAM" id="MobiDB-lite"/>
    </source>
</evidence>
<feature type="region of interest" description="Disordered" evidence="1">
    <location>
        <begin position="333"/>
        <end position="355"/>
    </location>
</feature>
<dbReference type="AlphaFoldDB" id="A0A2N5TKY8"/>
<feature type="region of interest" description="Disordered" evidence="1">
    <location>
        <begin position="81"/>
        <end position="104"/>
    </location>
</feature>
<dbReference type="InterPro" id="IPR043129">
    <property type="entry name" value="ATPase_NBD"/>
</dbReference>
<protein>
    <submittedName>
        <fullName evidence="2">Uncharacterized protein</fullName>
    </submittedName>
</protein>